<organism evidence="4 5">
    <name type="scientific">Stichopus japonicus</name>
    <name type="common">Sea cucumber</name>
    <dbReference type="NCBI Taxonomy" id="307972"/>
    <lineage>
        <taxon>Eukaryota</taxon>
        <taxon>Metazoa</taxon>
        <taxon>Echinodermata</taxon>
        <taxon>Eleutherozoa</taxon>
        <taxon>Echinozoa</taxon>
        <taxon>Holothuroidea</taxon>
        <taxon>Aspidochirotacea</taxon>
        <taxon>Aspidochirotida</taxon>
        <taxon>Stichopodidae</taxon>
        <taxon>Apostichopus</taxon>
    </lineage>
</organism>
<dbReference type="GO" id="GO:0000466">
    <property type="term" value="P:maturation of 5.8S rRNA from tricistronic rRNA transcript (SSU-rRNA, 5.8S rRNA, LSU-rRNA)"/>
    <property type="evidence" value="ECO:0007669"/>
    <property type="project" value="TreeGrafter"/>
</dbReference>
<dbReference type="EMBL" id="MRZV01000113">
    <property type="protein sequence ID" value="PIK58420.1"/>
    <property type="molecule type" value="Genomic_DNA"/>
</dbReference>
<protein>
    <submittedName>
        <fullName evidence="4">Putative nucleolar pre-ribosomal-associated protein 1</fullName>
    </submittedName>
</protein>
<dbReference type="Pfam" id="PF16201">
    <property type="entry name" value="NopRA1"/>
    <property type="match status" value="1"/>
</dbReference>
<dbReference type="Pfam" id="PF11707">
    <property type="entry name" value="Npa1"/>
    <property type="match status" value="1"/>
</dbReference>
<dbReference type="GO" id="GO:0005730">
    <property type="term" value="C:nucleolus"/>
    <property type="evidence" value="ECO:0007669"/>
    <property type="project" value="TreeGrafter"/>
</dbReference>
<feature type="compositionally biased region" description="Basic and acidic residues" evidence="1">
    <location>
        <begin position="45"/>
        <end position="57"/>
    </location>
</feature>
<reference evidence="4 5" key="1">
    <citation type="journal article" date="2017" name="PLoS Biol.">
        <title>The sea cucumber genome provides insights into morphological evolution and visceral regeneration.</title>
        <authorList>
            <person name="Zhang X."/>
            <person name="Sun L."/>
            <person name="Yuan J."/>
            <person name="Sun Y."/>
            <person name="Gao Y."/>
            <person name="Zhang L."/>
            <person name="Li S."/>
            <person name="Dai H."/>
            <person name="Hamel J.F."/>
            <person name="Liu C."/>
            <person name="Yu Y."/>
            <person name="Liu S."/>
            <person name="Lin W."/>
            <person name="Guo K."/>
            <person name="Jin S."/>
            <person name="Xu P."/>
            <person name="Storey K.B."/>
            <person name="Huan P."/>
            <person name="Zhang T."/>
            <person name="Zhou Y."/>
            <person name="Zhang J."/>
            <person name="Lin C."/>
            <person name="Li X."/>
            <person name="Xing L."/>
            <person name="Huo D."/>
            <person name="Sun M."/>
            <person name="Wang L."/>
            <person name="Mercier A."/>
            <person name="Li F."/>
            <person name="Yang H."/>
            <person name="Xiang J."/>
        </authorList>
    </citation>
    <scope>NUCLEOTIDE SEQUENCE [LARGE SCALE GENOMIC DNA]</scope>
    <source>
        <strain evidence="4">Shaxun</strain>
        <tissue evidence="4">Muscle</tissue>
    </source>
</reference>
<evidence type="ECO:0000259" key="2">
    <source>
        <dbReference type="Pfam" id="PF11707"/>
    </source>
</evidence>
<dbReference type="InterPro" id="IPR032436">
    <property type="entry name" value="URB1_C"/>
</dbReference>
<dbReference type="GO" id="GO:0000463">
    <property type="term" value="P:maturation of LSU-rRNA from tricistronic rRNA transcript (SSU-rRNA, 5.8S rRNA, LSU-rRNA)"/>
    <property type="evidence" value="ECO:0007669"/>
    <property type="project" value="TreeGrafter"/>
</dbReference>
<dbReference type="PANTHER" id="PTHR13500">
    <property type="entry name" value="NUCLEOLAR PRERIBOSOMAL-ASSOCIATED PROTEIN 1"/>
    <property type="match status" value="1"/>
</dbReference>
<sequence>MAAPVDNMREDSHRKSRKRSHDAPEDQANQSVSDEPDQNPPKVQKAQDGREFRKSLKEGGGDLQDICRKESLAVYRNITHFSHHIKYIFSLKNFLISCNDTAPESGVDVIMQYLEVSPQCEELLDILNDENRPNLVIICTLRILTTVLIRFAESQSKYGVISLHIVRRLVRVHFGIVMSFLNVPKDWRSTKTALRLLTVIMTLGKQCAQELLSVFNLDHPSLQKLAQSRRPKEKEDPRTHFVQFAMSIFMTGNSDIIEKAVASKEFCRNVFHHIALDRVPTIQLLLRTLQDRVIKKPVIPKKSKKLLFNNFTLSQLIELYDCSKPVEAADVDIPHMVHNVLQLVCCSHKYGICYTDASLGLNGGRVANLTLLRFVSNFKTTSILNDPLMEDLFISIFKVCPDILTPYLKGRSTKFTPRPYPDWLNTIILFEKIYNCFPDISPALMEKKRNTTVSRLLGLVAVTTLPFVYTREEYVKNFKGLCIPVHFGLLKICKIFLKRTLKTVKFCEDQKKEANSMLSPEEWTEFIDSLKKSAREIMPDAEFFIGMYEKYQTHLRSESRKEDDYTDWVKKQMATPVPIPKPELVICGVLDILRLQQTLFPNCLQGLSLDLNAIFSESLSVLFIKNLSDEENLSIAIVQGLMEFLAGVPPKKILWFKESKRSGSIFSQVLTLLLSSKLVQQEAEQLLCKILMETGHFENNKEEAMSWLVTLDDLSKSDQVGVIDLLRKSLIKIVRNPHPFNDRIAEAMTKRQQLLENDLQSETASVAEAGIAAILDQEEYTIEVMSDVVTMETNSASDRKTTMDKPLYCSALLPAALEEFFNLLIKSKGETGGFERYVTSVTFMVMNQQRDPVPISILIKDCHQSAIEKTKTEIIFSDFEKCLQYCQFWLQTGSKGKRTTDAEAFRRLKKTLGGYDSFSQLLQDSFMIGSEVSCDGDVMSSLTGLAQSLPTQKILPVIKQIMLYMQKMIGNDSSKLNGTLVFMLYTILQRAKELDGASRESRGLSEETTESDIPWEAIAHSLFENGNMPSWGQYGTSLSFPEESENDLGGSCLQKHFLVLLEHFFTDCLTSERFRGIADDVFSQISSECQERLTALQNTTEYSKWDKYYCASDWLQHVGLASPKVFQGLCCKIISMLSSESNDSSKTLTDLFLELPKNMKDLPKPALTDFVLAVELQCNTKLDEIFCSTIELMPDVTMGVSMELLARCLATEDSKEMYGRLLRSLITHSLAHRIHFARFCSSDEGQKVVKKKLKKESATFLPVVYSYLSITAGQTIRQTEDEEAFNVLQDLVWSRLMKLYQEGEGEEEGDLRELQDDLLAVMVKVVSTQKLESQVEKICSKEETLNRSRLGLLTTLNTELSSRGDGDAGKRRSDILDAIIVSCGSSSSSIQLLHYDTILSLLQRFIHLKHQTIHSRRSEESLPIASFPNIVETADMSSLSRQNQRGQRSPISQEDLSHDDQSFDVLASMMGDEEEETDDSSVLDVKGHLISTILFIVQREPSCCSSDHVVVWLGAYSATRSSSDRMLLEMLELYEKNGISLSDYRPFLWGQPAVTQHAARKSLGKALWTQPTMKEVLGLLDHSKMLKSSIYLPLDQPLSRQEIGSQVSEPNDLYDPSFLLPLFSSLLGQECLVECLTFVQCKGLFMTVAALSSQYQSMREAGYHVLAQFDQHLEGARFRGRREISYLLTCLKNTVTEPNARLPSVTTAFVGRAFDQMLDASGPLFKHIIQYTALEPKLPLNLVPAFNGLFFSASEKHEMERGWMLDLLEDGMRDYPDFIIYVRNNLWSLLMGLASSPHCSSEEKLKVLAILERAVSIPPAALSLVTGHSLMTWTLTTSKQDEEEVARVLSILEVTLRSIMDIWKRNSTSDLEKVITKLCDDILINCHSMLTSLKHLVVLVVISVYGVRHLCKITNSDLLLRIISLMQKVLQELEWRKMEASRVRKQFISEVVMHNLVQIYYRTTHDPAFKLLVQPVSQDAIATELKDHQEWIGEALNKEAADVLYYLIYHWLKYFSSSEVISVSDSTTNGSSACLHSDSKVKLRNQILLSTCMCWSLTHFVRRKALTHLRPEFSRTLAAICLVLKSICKESEIFQNGGIRENLIKSCLSIYHVLTDPFRNRCLDHAERAKILCALNEILLYFTKFTKGSEAFKGHLKKWSKLKGQGEDTMLAAFDQDRLSVLLRELWSGNISPSSYQQLPDS</sequence>
<feature type="domain" description="URB1 C-terminal" evidence="3">
    <location>
        <begin position="1646"/>
        <end position="1833"/>
    </location>
</feature>
<keyword evidence="5" id="KW-1185">Reference proteome</keyword>
<evidence type="ECO:0000313" key="4">
    <source>
        <dbReference type="EMBL" id="PIK58420.1"/>
    </source>
</evidence>
<feature type="region of interest" description="Disordered" evidence="1">
    <location>
        <begin position="1"/>
        <end position="57"/>
    </location>
</feature>
<feature type="domain" description="URB1 N-terminal" evidence="2">
    <location>
        <begin position="121"/>
        <end position="425"/>
    </location>
</feature>
<dbReference type="STRING" id="307972.A0A2G8LE39"/>
<feature type="compositionally biased region" description="Polar residues" evidence="1">
    <location>
        <begin position="1437"/>
        <end position="1454"/>
    </location>
</feature>
<dbReference type="OrthoDB" id="72892at2759"/>
<dbReference type="PANTHER" id="PTHR13500:SF0">
    <property type="entry name" value="NUCLEOLAR PRE-RIBOSOMAL-ASSOCIATED PROTEIN 1"/>
    <property type="match status" value="1"/>
</dbReference>
<proteinExistence type="predicted"/>
<accession>A0A2G8LE39</accession>
<gene>
    <name evidence="4" type="ORF">BSL78_04641</name>
</gene>
<feature type="region of interest" description="Disordered" evidence="1">
    <location>
        <begin position="1437"/>
        <end position="1457"/>
    </location>
</feature>
<evidence type="ECO:0000313" key="5">
    <source>
        <dbReference type="Proteomes" id="UP000230750"/>
    </source>
</evidence>
<evidence type="ECO:0000259" key="3">
    <source>
        <dbReference type="Pfam" id="PF16201"/>
    </source>
</evidence>
<comment type="caution">
    <text evidence="4">The sequence shown here is derived from an EMBL/GenBank/DDBJ whole genome shotgun (WGS) entry which is preliminary data.</text>
</comment>
<dbReference type="InterPro" id="IPR039844">
    <property type="entry name" value="URB1"/>
</dbReference>
<name>A0A2G8LE39_STIJA</name>
<evidence type="ECO:0000256" key="1">
    <source>
        <dbReference type="SAM" id="MobiDB-lite"/>
    </source>
</evidence>
<dbReference type="InterPro" id="IPR021714">
    <property type="entry name" value="URB1_N"/>
</dbReference>
<dbReference type="Proteomes" id="UP000230750">
    <property type="component" value="Unassembled WGS sequence"/>
</dbReference>